<dbReference type="Pfam" id="PF01012">
    <property type="entry name" value="ETF"/>
    <property type="match status" value="1"/>
</dbReference>
<dbReference type="CDD" id="cd01715">
    <property type="entry name" value="ETF_alpha"/>
    <property type="match status" value="1"/>
</dbReference>
<dbReference type="InterPro" id="IPR033947">
    <property type="entry name" value="ETF_alpha_N"/>
</dbReference>
<gene>
    <name evidence="4" type="ORF">E1963_14990</name>
</gene>
<comment type="caution">
    <text evidence="4">The sequence shown here is derived from an EMBL/GenBank/DDBJ whole genome shotgun (WGS) entry which is preliminary data.</text>
</comment>
<dbReference type="GO" id="GO:0033539">
    <property type="term" value="P:fatty acid beta-oxidation using acyl-CoA dehydrogenase"/>
    <property type="evidence" value="ECO:0007669"/>
    <property type="project" value="TreeGrafter"/>
</dbReference>
<evidence type="ECO:0000256" key="1">
    <source>
        <dbReference type="ARBA" id="ARBA00005817"/>
    </source>
</evidence>
<dbReference type="Proteomes" id="UP000295710">
    <property type="component" value="Unassembled WGS sequence"/>
</dbReference>
<dbReference type="PIRSF" id="PIRSF000089">
    <property type="entry name" value="Electra_flavoP_a"/>
    <property type="match status" value="1"/>
</dbReference>
<evidence type="ECO:0000313" key="4">
    <source>
        <dbReference type="EMBL" id="TDA20761.1"/>
    </source>
</evidence>
<dbReference type="InterPro" id="IPR001308">
    <property type="entry name" value="ETF_a/FixB"/>
</dbReference>
<comment type="similarity">
    <text evidence="1">Belongs to the ETF alpha-subunit/FixB family.</text>
</comment>
<name>A0A4R4FBX5_9FIRM</name>
<feature type="domain" description="Electron transfer flavoprotein alpha/beta-subunit N-terminal" evidence="3">
    <location>
        <begin position="12"/>
        <end position="198"/>
    </location>
</feature>
<proteinExistence type="inferred from homology"/>
<dbReference type="InterPro" id="IPR014730">
    <property type="entry name" value="ETF_a/b_N"/>
</dbReference>
<sequence length="339" mass="36641">MRQADTKAWSGILVYIECRQGRVHPVGRELLAEAGRLAAKLGADVYGAALGSGVEAIAGQLSGCPLSRLYLYETEDEYSPFHYENLMTECIARVKPSIVLIGGTQEGRALAPRLAVAFESGLTADCTSLDIDEEGCLVQVRPAFGGNVMASIVTRFTRPQFATVRPGIMEELCVESTGEPEIIRAAVRQAENTFRILDVEEREVSGGITDARLLVVAGRGVKKKEDLEMLKELAALLGGKLASSRALVEKGWMPPKCQIGLSGSTVSPEYMITCGVSGTVQFMAGMRHTKNIIAVNTDPGARIFEIAHYPICGDLYEIVPAMLERIRAGKGDDLDEIHI</sequence>
<feature type="binding site" evidence="2">
    <location>
        <position position="219"/>
    </location>
    <ligand>
        <name>FAD</name>
        <dbReference type="ChEBI" id="CHEBI:57692"/>
    </ligand>
</feature>
<dbReference type="SUPFAM" id="SSF52402">
    <property type="entry name" value="Adenine nucleotide alpha hydrolases-like"/>
    <property type="match status" value="1"/>
</dbReference>
<dbReference type="Gene3D" id="3.40.50.1220">
    <property type="entry name" value="TPP-binding domain"/>
    <property type="match status" value="1"/>
</dbReference>
<organism evidence="4 5">
    <name type="scientific">Extibacter muris</name>
    <dbReference type="NCBI Taxonomy" id="1796622"/>
    <lineage>
        <taxon>Bacteria</taxon>
        <taxon>Bacillati</taxon>
        <taxon>Bacillota</taxon>
        <taxon>Clostridia</taxon>
        <taxon>Lachnospirales</taxon>
        <taxon>Lachnospiraceae</taxon>
        <taxon>Extibacter</taxon>
    </lineage>
</organism>
<feature type="binding site" evidence="2">
    <location>
        <begin position="258"/>
        <end position="262"/>
    </location>
    <ligand>
        <name>FAD</name>
        <dbReference type="ChEBI" id="CHEBI:57692"/>
    </ligand>
</feature>
<dbReference type="SMART" id="SM00893">
    <property type="entry name" value="ETF"/>
    <property type="match status" value="1"/>
</dbReference>
<dbReference type="EMBL" id="SMMX01000015">
    <property type="protein sequence ID" value="TDA20761.1"/>
    <property type="molecule type" value="Genomic_DNA"/>
</dbReference>
<feature type="binding site" evidence="2">
    <location>
        <position position="296"/>
    </location>
    <ligand>
        <name>FAD</name>
        <dbReference type="ChEBI" id="CHEBI:57692"/>
    </ligand>
</feature>
<dbReference type="GO" id="GO:0050660">
    <property type="term" value="F:flavin adenine dinucleotide binding"/>
    <property type="evidence" value="ECO:0007669"/>
    <property type="project" value="InterPro"/>
</dbReference>
<dbReference type="InterPro" id="IPR014731">
    <property type="entry name" value="ETF_asu_C"/>
</dbReference>
<dbReference type="Gene3D" id="3.40.50.620">
    <property type="entry name" value="HUPs"/>
    <property type="match status" value="1"/>
</dbReference>
<dbReference type="PANTHER" id="PTHR43153">
    <property type="entry name" value="ELECTRON TRANSFER FLAVOPROTEIN ALPHA"/>
    <property type="match status" value="1"/>
</dbReference>
<evidence type="ECO:0000313" key="5">
    <source>
        <dbReference type="Proteomes" id="UP000295710"/>
    </source>
</evidence>
<reference evidence="4 5" key="1">
    <citation type="journal article" date="2016" name="Nat. Microbiol.">
        <title>The Mouse Intestinal Bacterial Collection (miBC) provides host-specific insight into cultured diversity and functional potential of the gut microbiota.</title>
        <authorList>
            <person name="Lagkouvardos I."/>
            <person name="Pukall R."/>
            <person name="Abt B."/>
            <person name="Foesel B.U."/>
            <person name="Meier-Kolthoff J.P."/>
            <person name="Kumar N."/>
            <person name="Bresciani A."/>
            <person name="Martinez I."/>
            <person name="Just S."/>
            <person name="Ziegler C."/>
            <person name="Brugiroux S."/>
            <person name="Garzetti D."/>
            <person name="Wenning M."/>
            <person name="Bui T.P."/>
            <person name="Wang J."/>
            <person name="Hugenholtz F."/>
            <person name="Plugge C.M."/>
            <person name="Peterson D.A."/>
            <person name="Hornef M.W."/>
            <person name="Baines J.F."/>
            <person name="Smidt H."/>
            <person name="Walter J."/>
            <person name="Kristiansen K."/>
            <person name="Nielsen H.B."/>
            <person name="Haller D."/>
            <person name="Overmann J."/>
            <person name="Stecher B."/>
            <person name="Clavel T."/>
        </authorList>
    </citation>
    <scope>NUCLEOTIDE SEQUENCE [LARGE SCALE GENOMIC DNA]</scope>
    <source>
        <strain evidence="4 5">DSM 28560</strain>
    </source>
</reference>
<dbReference type="GO" id="GO:0009055">
    <property type="term" value="F:electron transfer activity"/>
    <property type="evidence" value="ECO:0007669"/>
    <property type="project" value="InterPro"/>
</dbReference>
<evidence type="ECO:0000256" key="2">
    <source>
        <dbReference type="PIRSR" id="PIRSR000089-1"/>
    </source>
</evidence>
<dbReference type="SUPFAM" id="SSF52467">
    <property type="entry name" value="DHS-like NAD/FAD-binding domain"/>
    <property type="match status" value="1"/>
</dbReference>
<keyword evidence="2" id="KW-0285">Flavoprotein</keyword>
<accession>A0A4R4FBX5</accession>
<dbReference type="InterPro" id="IPR014729">
    <property type="entry name" value="Rossmann-like_a/b/a_fold"/>
</dbReference>
<evidence type="ECO:0000259" key="3">
    <source>
        <dbReference type="SMART" id="SM00893"/>
    </source>
</evidence>
<keyword evidence="5" id="KW-1185">Reference proteome</keyword>
<dbReference type="AlphaFoldDB" id="A0A4R4FBX5"/>
<feature type="binding site" evidence="2">
    <location>
        <begin position="244"/>
        <end position="245"/>
    </location>
    <ligand>
        <name>FAD</name>
        <dbReference type="ChEBI" id="CHEBI:57692"/>
    </ligand>
</feature>
<dbReference type="RefSeq" id="WP_132279624.1">
    <property type="nucleotide sequence ID" value="NZ_JAOBST010000015.1"/>
</dbReference>
<protein>
    <submittedName>
        <fullName evidence="4">Electron transfer flavoprotein subunit alpha/FixB family protein</fullName>
    </submittedName>
</protein>
<dbReference type="PANTHER" id="PTHR43153:SF1">
    <property type="entry name" value="ELECTRON TRANSFER FLAVOPROTEIN SUBUNIT ALPHA, MITOCHONDRIAL"/>
    <property type="match status" value="1"/>
</dbReference>
<comment type="cofactor">
    <cofactor evidence="2">
        <name>FAD</name>
        <dbReference type="ChEBI" id="CHEBI:57692"/>
    </cofactor>
    <text evidence="2">Binds 1 FAD per dimer.</text>
</comment>
<dbReference type="Pfam" id="PF00766">
    <property type="entry name" value="ETF_alpha"/>
    <property type="match status" value="1"/>
</dbReference>
<keyword evidence="2" id="KW-0274">FAD</keyword>
<dbReference type="InterPro" id="IPR029035">
    <property type="entry name" value="DHS-like_NAD/FAD-binding_dom"/>
</dbReference>